<protein>
    <submittedName>
        <fullName evidence="1">Putative phosphoribosyl-ATP pyrophosphohydrolase</fullName>
    </submittedName>
</protein>
<evidence type="ECO:0000313" key="1">
    <source>
        <dbReference type="EMBL" id="AWN06229.1"/>
    </source>
</evidence>
<evidence type="ECO:0000313" key="2">
    <source>
        <dbReference type="Proteomes" id="UP000267934"/>
    </source>
</evidence>
<dbReference type="EMBL" id="MH160392">
    <property type="protein sequence ID" value="AWN06229.1"/>
    <property type="molecule type" value="Genomic_DNA"/>
</dbReference>
<dbReference type="RefSeq" id="YP_009889593.1">
    <property type="nucleotide sequence ID" value="NC_049510.1"/>
</dbReference>
<accession>A0A3G1QTN6</accession>
<keyword evidence="1" id="KW-0378">Hydrolase</keyword>
<dbReference type="Proteomes" id="UP000267934">
    <property type="component" value="Segment"/>
</dbReference>
<dbReference type="Gene3D" id="1.10.3420.10">
    <property type="entry name" value="putative ntp pyrophosphohydrolase like domain"/>
    <property type="match status" value="1"/>
</dbReference>
<dbReference type="KEGG" id="vg:55819093"/>
<proteinExistence type="predicted"/>
<reference evidence="1 2" key="1">
    <citation type="journal article" date="2018" name="Plant Pathol. J.">
        <title>Characterization of the Lytic Bacteriophage phiEaP-8 Effective against Both Erwinia amylovora and Erwinia pyrifoliae Causing Severe Diseases in Apple and Pear.</title>
        <authorList>
            <person name="Park J."/>
            <person name="Lee G.M."/>
            <person name="Kim D."/>
            <person name="Park D.H."/>
            <person name="Oh C.S."/>
        </authorList>
    </citation>
    <scope>NUCLEOTIDE SEQUENCE [LARGE SCALE GENOMIC DNA]</scope>
</reference>
<sequence length="150" mass="16867">MPNPLFDTQLWFEKAVPVVQTKNVNVQTGVHFEEVKEMLEQMQGTTPEAHAYIGQAIHALGELAAYLKQSDEKLKYVIADEAEFLDALCDQIVTNVGVAHMQNLPIHGAMMEVNASNFSKFVDGEPVFDENRKIAKGPNYFKANLRQFVK</sequence>
<dbReference type="GeneID" id="55819093"/>
<dbReference type="GO" id="GO:0016787">
    <property type="term" value="F:hydrolase activity"/>
    <property type="evidence" value="ECO:0007669"/>
    <property type="project" value="UniProtKB-KW"/>
</dbReference>
<dbReference type="InterPro" id="IPR023292">
    <property type="entry name" value="NTP_PyroPHydrolase-like_dom_sf"/>
</dbReference>
<keyword evidence="2" id="KW-1185">Reference proteome</keyword>
<name>A0A3G1QTN6_9CAUD</name>
<organism evidence="1 2">
    <name type="scientific">Erwinia phage phiEaP8</name>
    <dbReference type="NCBI Taxonomy" id="2178928"/>
    <lineage>
        <taxon>Viruses</taxon>
        <taxon>Duplodnaviria</taxon>
        <taxon>Heunggongvirae</taxon>
        <taxon>Uroviricota</taxon>
        <taxon>Caudoviricetes</taxon>
        <taxon>Schitoviridae</taxon>
        <taxon>Erskinevirinae</taxon>
        <taxon>Yonginvirus</taxon>
        <taxon>Yonginvirus EaP8</taxon>
    </lineage>
</organism>